<keyword evidence="4 5" id="KW-0472">Membrane</keyword>
<dbReference type="InterPro" id="IPR050768">
    <property type="entry name" value="UPF0353/GerABKA_families"/>
</dbReference>
<dbReference type="SMART" id="SM00327">
    <property type="entry name" value="VWA"/>
    <property type="match status" value="1"/>
</dbReference>
<keyword evidence="3 5" id="KW-1133">Transmembrane helix</keyword>
<feature type="domain" description="VWFA" evidence="6">
    <location>
        <begin position="87"/>
        <end position="286"/>
    </location>
</feature>
<dbReference type="OrthoDB" id="8882959at2"/>
<evidence type="ECO:0000256" key="4">
    <source>
        <dbReference type="ARBA" id="ARBA00023136"/>
    </source>
</evidence>
<feature type="transmembrane region" description="Helical" evidence="5">
    <location>
        <begin position="303"/>
        <end position="323"/>
    </location>
</feature>
<dbReference type="RefSeq" id="WP_023561949.1">
    <property type="nucleotide sequence ID" value="NC_022657.1"/>
</dbReference>
<dbReference type="PANTHER" id="PTHR22550">
    <property type="entry name" value="SPORE GERMINATION PROTEIN"/>
    <property type="match status" value="1"/>
</dbReference>
<reference evidence="7 8" key="1">
    <citation type="journal article" date="2014" name="J. Biotechnol.">
        <title>Complete genome sequence of the actinobacterium Actinoplanes friuliensis HAG 010964, producer of the lipopeptide antibiotic friulimycin.</title>
        <authorList>
            <person name="Ruckert C."/>
            <person name="Szczepanowski R."/>
            <person name="Albersmeier A."/>
            <person name="Goesmann A."/>
            <person name="Fischer N."/>
            <person name="Steinkamper A."/>
            <person name="Puhler A."/>
            <person name="Biener R."/>
            <person name="Schwartz D."/>
            <person name="Kalinowski J."/>
        </authorList>
    </citation>
    <scope>NUCLEOTIDE SEQUENCE [LARGE SCALE GENOMIC DNA]</scope>
    <source>
        <strain evidence="7 8">DSM 7358</strain>
    </source>
</reference>
<dbReference type="PROSITE" id="PS50234">
    <property type="entry name" value="VWFA"/>
    <property type="match status" value="1"/>
</dbReference>
<dbReference type="AlphaFoldDB" id="U5W8V2"/>
<sequence length="326" mass="33686">MTWLSPERLWLLVAVAALAVAYVVMQRRRSRYAVRFTNLKLLDRVAPKRPQWRRHVPAGLFLAMLALLVVGFAQPQAEVQVPRERATVLVAVDVSRSMLATDVDPDRLTAAKAAAREFVANLPPEFNVGLVGFAGTASVFVPPVTDRAAVDAGIDRLSEGTAGRAGTAIGDAIATSLDAIRTLDAEAGEDVPPARVVVLSDGANTAGQDPADAATLATELGVPVDAISFGTANGTIGGSALGGGTGGGGQPVPVDGQTLQAVADATGGNYFEAGSADELRAAYADIGSSVGYETETQDISARFIGFGLALAVLAALASMFWFARLP</sequence>
<evidence type="ECO:0000313" key="7">
    <source>
        <dbReference type="EMBL" id="AGZ45613.1"/>
    </source>
</evidence>
<dbReference type="EMBL" id="CP006272">
    <property type="protein sequence ID" value="AGZ45613.1"/>
    <property type="molecule type" value="Genomic_DNA"/>
</dbReference>
<keyword evidence="1" id="KW-1003">Cell membrane</keyword>
<keyword evidence="2 5" id="KW-0812">Transmembrane</keyword>
<evidence type="ECO:0000256" key="2">
    <source>
        <dbReference type="ARBA" id="ARBA00022692"/>
    </source>
</evidence>
<dbReference type="STRING" id="1246995.AFR_36785"/>
<dbReference type="PATRIC" id="fig|1246995.3.peg.7441"/>
<dbReference type="InterPro" id="IPR002035">
    <property type="entry name" value="VWF_A"/>
</dbReference>
<organism evidence="7 8">
    <name type="scientific">Actinoplanes friuliensis DSM 7358</name>
    <dbReference type="NCBI Taxonomy" id="1246995"/>
    <lineage>
        <taxon>Bacteria</taxon>
        <taxon>Bacillati</taxon>
        <taxon>Actinomycetota</taxon>
        <taxon>Actinomycetes</taxon>
        <taxon>Micromonosporales</taxon>
        <taxon>Micromonosporaceae</taxon>
        <taxon>Actinoplanes</taxon>
    </lineage>
</organism>
<evidence type="ECO:0000256" key="3">
    <source>
        <dbReference type="ARBA" id="ARBA00022989"/>
    </source>
</evidence>
<name>U5W8V2_9ACTN</name>
<proteinExistence type="predicted"/>
<evidence type="ECO:0000256" key="5">
    <source>
        <dbReference type="SAM" id="Phobius"/>
    </source>
</evidence>
<dbReference type="PANTHER" id="PTHR22550:SF5">
    <property type="entry name" value="LEUCINE ZIPPER PROTEIN 4"/>
    <property type="match status" value="1"/>
</dbReference>
<dbReference type="eggNOG" id="COG2304">
    <property type="taxonomic scope" value="Bacteria"/>
</dbReference>
<dbReference type="Proteomes" id="UP000017746">
    <property type="component" value="Chromosome"/>
</dbReference>
<dbReference type="InterPro" id="IPR036465">
    <property type="entry name" value="vWFA_dom_sf"/>
</dbReference>
<dbReference type="Gene3D" id="3.40.50.410">
    <property type="entry name" value="von Willebrand factor, type A domain"/>
    <property type="match status" value="1"/>
</dbReference>
<dbReference type="Pfam" id="PF07584">
    <property type="entry name" value="BatA"/>
    <property type="match status" value="1"/>
</dbReference>
<keyword evidence="8" id="KW-1185">Reference proteome</keyword>
<dbReference type="SUPFAM" id="SSF53300">
    <property type="entry name" value="vWA-like"/>
    <property type="match status" value="1"/>
</dbReference>
<dbReference type="InterPro" id="IPR024163">
    <property type="entry name" value="Aerotolerance_reg_N"/>
</dbReference>
<accession>U5W8V2</accession>
<feature type="transmembrane region" description="Helical" evidence="5">
    <location>
        <begin position="6"/>
        <end position="25"/>
    </location>
</feature>
<dbReference type="Pfam" id="PF13519">
    <property type="entry name" value="VWA_2"/>
    <property type="match status" value="1"/>
</dbReference>
<protein>
    <submittedName>
        <fullName evidence="7">von willebrand factor type a</fullName>
    </submittedName>
</protein>
<gene>
    <name evidence="7" type="ORF">AFR_36785</name>
</gene>
<evidence type="ECO:0000313" key="8">
    <source>
        <dbReference type="Proteomes" id="UP000017746"/>
    </source>
</evidence>
<dbReference type="KEGG" id="afs:AFR_36785"/>
<evidence type="ECO:0000256" key="1">
    <source>
        <dbReference type="ARBA" id="ARBA00022475"/>
    </source>
</evidence>
<evidence type="ECO:0000259" key="6">
    <source>
        <dbReference type="PROSITE" id="PS50234"/>
    </source>
</evidence>
<dbReference type="HOGENOM" id="CLU_024570_2_1_11"/>